<evidence type="ECO:0000313" key="3">
    <source>
        <dbReference type="Proteomes" id="UP001432128"/>
    </source>
</evidence>
<evidence type="ECO:0000256" key="1">
    <source>
        <dbReference type="SAM" id="MobiDB-lite"/>
    </source>
</evidence>
<feature type="compositionally biased region" description="Polar residues" evidence="1">
    <location>
        <begin position="322"/>
        <end position="332"/>
    </location>
</feature>
<feature type="compositionally biased region" description="Low complexity" evidence="1">
    <location>
        <begin position="336"/>
        <end position="357"/>
    </location>
</feature>
<protein>
    <recommendedName>
        <fullName evidence="4">PT repeat-containing protein</fullName>
    </recommendedName>
</protein>
<dbReference type="KEGG" id="whr:OG579_10355"/>
<dbReference type="Proteomes" id="UP001432128">
    <property type="component" value="Chromosome"/>
</dbReference>
<accession>A0AAU4K875</accession>
<evidence type="ECO:0008006" key="4">
    <source>
        <dbReference type="Google" id="ProtNLM"/>
    </source>
</evidence>
<organism evidence="2 3">
    <name type="scientific">Williamsia herbipolensis</name>
    <dbReference type="NCBI Taxonomy" id="1603258"/>
    <lineage>
        <taxon>Bacteria</taxon>
        <taxon>Bacillati</taxon>
        <taxon>Actinomycetota</taxon>
        <taxon>Actinomycetes</taxon>
        <taxon>Mycobacteriales</taxon>
        <taxon>Nocardiaceae</taxon>
        <taxon>Williamsia</taxon>
    </lineage>
</organism>
<feature type="compositionally biased region" description="Low complexity" evidence="1">
    <location>
        <begin position="402"/>
        <end position="442"/>
    </location>
</feature>
<sequence>MSAGRNRRSKGRHRVHTQSTAVTAAASAAVVAGLVSGGGTTATAAPYQLVQDCVAGSNAVTSNVDCSGSTAPVIGTLVKQLVPAQVSQILTTLGIGVDSKAVVAFGNGTASIKGSGFTIAANTLSGGLIFPTGGAAKATAVDPFSGAVAISTGSGNATSTGILGVAITAAGSDQTANAFALGGLASAINVTVPLLSPVTNVSCLAVFGHASASGVGSCTSVLFIFTQTNAAGSPITYFSIADPTSFTLGDGVIPIPRFTRDLVRIGVGGPNGITVESGAAPQLGTGGGTLSPSRNLVTLSAPQALGKISTTNLRTAFAPAAQSASPVDTQNDPVPAADDSTASTDTTTETGPVTPASVTPPPAQPSSITPGPQTGTVATTQTTDSTTGNHRKPDTDTSTGFSITPPSTTAGPATAPSSSAATGSGTTGGTSTITASASQAPA</sequence>
<proteinExistence type="predicted"/>
<feature type="region of interest" description="Disordered" evidence="1">
    <location>
        <begin position="319"/>
        <end position="442"/>
    </location>
</feature>
<reference evidence="2 3" key="1">
    <citation type="submission" date="2022-10" db="EMBL/GenBank/DDBJ databases">
        <title>The complete genomes of actinobacterial strains from the NBC collection.</title>
        <authorList>
            <person name="Joergensen T.S."/>
            <person name="Alvarez Arevalo M."/>
            <person name="Sterndorff E.B."/>
            <person name="Faurdal D."/>
            <person name="Vuksanovic O."/>
            <person name="Mourched A.-S."/>
            <person name="Charusanti P."/>
            <person name="Shaw S."/>
            <person name="Blin K."/>
            <person name="Weber T."/>
        </authorList>
    </citation>
    <scope>NUCLEOTIDE SEQUENCE [LARGE SCALE GENOMIC DNA]</scope>
    <source>
        <strain evidence="2 3">NBC_00319</strain>
    </source>
</reference>
<evidence type="ECO:0000313" key="2">
    <source>
        <dbReference type="EMBL" id="WUM22132.1"/>
    </source>
</evidence>
<dbReference type="RefSeq" id="WP_328859062.1">
    <property type="nucleotide sequence ID" value="NZ_CP108021.1"/>
</dbReference>
<keyword evidence="3" id="KW-1185">Reference proteome</keyword>
<name>A0AAU4K875_9NOCA</name>
<dbReference type="AlphaFoldDB" id="A0AAU4K875"/>
<feature type="compositionally biased region" description="Low complexity" evidence="1">
    <location>
        <begin position="365"/>
        <end position="388"/>
    </location>
</feature>
<dbReference type="EMBL" id="CP108021">
    <property type="protein sequence ID" value="WUM22132.1"/>
    <property type="molecule type" value="Genomic_DNA"/>
</dbReference>
<gene>
    <name evidence="2" type="ORF">OG579_10355</name>
</gene>